<dbReference type="PANTHER" id="PTHR23267">
    <property type="entry name" value="IMMUNOGLOBULIN LIGHT CHAIN"/>
    <property type="match status" value="1"/>
</dbReference>
<evidence type="ECO:0000259" key="2">
    <source>
        <dbReference type="PROSITE" id="PS50835"/>
    </source>
</evidence>
<dbReference type="PROSITE" id="PS50835">
    <property type="entry name" value="IG_LIKE"/>
    <property type="match status" value="1"/>
</dbReference>
<feature type="chain" id="PRO_5040197113" description="Ig-like domain-containing protein" evidence="1">
    <location>
        <begin position="20"/>
        <end position="150"/>
    </location>
</feature>
<name>A0A9L0J3E0_EQUAS</name>
<reference evidence="3" key="2">
    <citation type="submission" date="2025-08" db="UniProtKB">
        <authorList>
            <consortium name="Ensembl"/>
        </authorList>
    </citation>
    <scope>IDENTIFICATION</scope>
</reference>
<dbReference type="Ensembl" id="ENSEAST00005039969.1">
    <property type="protein sequence ID" value="ENSEASP00005043795.1"/>
    <property type="gene ID" value="ENSEASG00005029537.1"/>
</dbReference>
<keyword evidence="4" id="KW-1185">Reference proteome</keyword>
<dbReference type="InterPro" id="IPR036179">
    <property type="entry name" value="Ig-like_dom_sf"/>
</dbReference>
<keyword evidence="1" id="KW-0732">Signal</keyword>
<dbReference type="InterPro" id="IPR007110">
    <property type="entry name" value="Ig-like_dom"/>
</dbReference>
<dbReference type="Pfam" id="PF07686">
    <property type="entry name" value="V-set"/>
    <property type="match status" value="1"/>
</dbReference>
<evidence type="ECO:0000256" key="1">
    <source>
        <dbReference type="SAM" id="SignalP"/>
    </source>
</evidence>
<accession>A0A9L0J3E0</accession>
<dbReference type="InterPro" id="IPR050150">
    <property type="entry name" value="IgV_Light_Chain"/>
</dbReference>
<evidence type="ECO:0000313" key="4">
    <source>
        <dbReference type="Proteomes" id="UP000694387"/>
    </source>
</evidence>
<reference evidence="3" key="3">
    <citation type="submission" date="2025-09" db="UniProtKB">
        <authorList>
            <consortium name="Ensembl"/>
        </authorList>
    </citation>
    <scope>IDENTIFICATION</scope>
</reference>
<proteinExistence type="predicted"/>
<dbReference type="Proteomes" id="UP000694387">
    <property type="component" value="Chromosome 8"/>
</dbReference>
<dbReference type="SMART" id="SM00406">
    <property type="entry name" value="IGv"/>
    <property type="match status" value="1"/>
</dbReference>
<reference evidence="3 4" key="1">
    <citation type="journal article" date="2020" name="Nat. Commun.">
        <title>Donkey genomes provide new insights into domestication and selection for coat color.</title>
        <authorList>
            <person name="Wang"/>
            <person name="C."/>
            <person name="Li"/>
            <person name="H."/>
            <person name="Guo"/>
            <person name="Y."/>
            <person name="Huang"/>
            <person name="J."/>
            <person name="Sun"/>
            <person name="Y."/>
            <person name="Min"/>
            <person name="J."/>
            <person name="Wang"/>
            <person name="J."/>
            <person name="Fang"/>
            <person name="X."/>
            <person name="Zhao"/>
            <person name="Z."/>
            <person name="Wang"/>
            <person name="S."/>
            <person name="Zhang"/>
            <person name="Y."/>
            <person name="Liu"/>
            <person name="Q."/>
            <person name="Jiang"/>
            <person name="Q."/>
            <person name="Wang"/>
            <person name="X."/>
            <person name="Guo"/>
            <person name="Y."/>
            <person name="Yang"/>
            <person name="C."/>
            <person name="Wang"/>
            <person name="Y."/>
            <person name="Tian"/>
            <person name="F."/>
            <person name="Zhuang"/>
            <person name="G."/>
            <person name="Fan"/>
            <person name="Y."/>
            <person name="Gao"/>
            <person name="Q."/>
            <person name="Li"/>
            <person name="Y."/>
            <person name="Ju"/>
            <person name="Z."/>
            <person name="Li"/>
            <person name="J."/>
            <person name="Li"/>
            <person name="R."/>
            <person name="Hou"/>
            <person name="M."/>
            <person name="Yang"/>
            <person name="G."/>
            <person name="Liu"/>
            <person name="G."/>
            <person name="Liu"/>
            <person name="W."/>
            <person name="Guo"/>
            <person name="J."/>
            <person name="Pan"/>
            <person name="S."/>
            <person name="Fan"/>
            <person name="G."/>
            <person name="Zhang"/>
            <person name="W."/>
            <person name="Zhang"/>
            <person name="R."/>
            <person name="Yu"/>
            <person name="J."/>
            <person name="Zhang"/>
            <person name="X."/>
            <person name="Yin"/>
            <person name="Q."/>
            <person name="Ji"/>
            <person name="C."/>
            <person name="Jin"/>
            <person name="Y."/>
            <person name="Yue"/>
            <person name="G."/>
            <person name="Liu"/>
            <person name="M."/>
            <person name="Xu"/>
            <person name="J."/>
            <person name="Liu"/>
            <person name="S."/>
            <person name="Jordana"/>
            <person name="J."/>
            <person name="Noce"/>
            <person name="A."/>
            <person name="Amills"/>
            <person name="M."/>
            <person name="Wu"/>
            <person name="D.D."/>
            <person name="Li"/>
            <person name="S."/>
            <person name="Zhou"/>
            <person name="X. and Zhong"/>
            <person name="J."/>
        </authorList>
    </citation>
    <scope>NUCLEOTIDE SEQUENCE [LARGE SCALE GENOMIC DNA]</scope>
</reference>
<feature type="signal peptide" evidence="1">
    <location>
        <begin position="1"/>
        <end position="19"/>
    </location>
</feature>
<dbReference type="InterPro" id="IPR013783">
    <property type="entry name" value="Ig-like_fold"/>
</dbReference>
<feature type="domain" description="Ig-like" evidence="2">
    <location>
        <begin position="21"/>
        <end position="119"/>
    </location>
</feature>
<dbReference type="Gene3D" id="2.60.40.10">
    <property type="entry name" value="Immunoglobulins"/>
    <property type="match status" value="1"/>
</dbReference>
<dbReference type="SUPFAM" id="SSF48726">
    <property type="entry name" value="Immunoglobulin"/>
    <property type="match status" value="1"/>
</dbReference>
<dbReference type="AlphaFoldDB" id="A0A9L0J3E0"/>
<dbReference type="GeneTree" id="ENSGT00940000153520"/>
<organism evidence="3 4">
    <name type="scientific">Equus asinus</name>
    <name type="common">Donkey</name>
    <name type="synonym">Equus africanus asinus</name>
    <dbReference type="NCBI Taxonomy" id="9793"/>
    <lineage>
        <taxon>Eukaryota</taxon>
        <taxon>Metazoa</taxon>
        <taxon>Chordata</taxon>
        <taxon>Craniata</taxon>
        <taxon>Vertebrata</taxon>
        <taxon>Euteleostomi</taxon>
        <taxon>Mammalia</taxon>
        <taxon>Eutheria</taxon>
        <taxon>Laurasiatheria</taxon>
        <taxon>Perissodactyla</taxon>
        <taxon>Equidae</taxon>
        <taxon>Equus</taxon>
    </lineage>
</organism>
<protein>
    <recommendedName>
        <fullName evidence="2">Ig-like domain-containing protein</fullName>
    </recommendedName>
</protein>
<dbReference type="InterPro" id="IPR013106">
    <property type="entry name" value="Ig_V-set"/>
</dbReference>
<sequence>MSWTSLLLVLLSHCTVSLFQPVVTQPPSLSTSPGTSGRLTCTLSSDISVDSKDTFWYQQKPGTPPQCLLYYHTDSDKHQDASANAGLLLISGQQPEDEADCYCETVHSSASHSDTGRWEIGARTSVCSSPWNRRFCNFTVTCIHVNYTSN</sequence>
<evidence type="ECO:0000313" key="3">
    <source>
        <dbReference type="Ensembl" id="ENSEASP00005043795.1"/>
    </source>
</evidence>